<dbReference type="Proteomes" id="UP000002630">
    <property type="component" value="Linkage Group LG19"/>
</dbReference>
<dbReference type="OMA" id="DDMAINT"/>
<dbReference type="InterPro" id="IPR032710">
    <property type="entry name" value="NTF2-like_dom_sf"/>
</dbReference>
<name>D8LKJ7_ECTSI</name>
<dbReference type="InParanoid" id="D8LKJ7"/>
<dbReference type="InterPro" id="IPR013543">
    <property type="entry name" value="Ca/CaM-dep_prot_kinase-assoc"/>
</dbReference>
<evidence type="ECO:0000259" key="1">
    <source>
        <dbReference type="Pfam" id="PF08332"/>
    </source>
</evidence>
<dbReference type="GO" id="GO:0005516">
    <property type="term" value="F:calmodulin binding"/>
    <property type="evidence" value="ECO:0007669"/>
    <property type="project" value="InterPro"/>
</dbReference>
<dbReference type="SUPFAM" id="SSF54427">
    <property type="entry name" value="NTF2-like"/>
    <property type="match status" value="1"/>
</dbReference>
<dbReference type="EMBL" id="FN649744">
    <property type="protein sequence ID" value="CBN74587.1"/>
    <property type="molecule type" value="Genomic_DNA"/>
</dbReference>
<protein>
    <submittedName>
        <fullName evidence="2">Similar to Uncharacterized protein conserved in bacteria with a cystatin-like fold</fullName>
    </submittedName>
</protein>
<dbReference type="AlphaFoldDB" id="D8LKJ7"/>
<sequence>MLTQDVNAFLAVPSTAPQAVWPAPSSSSIRRWNNRSRPRAWMSEGSGAPATTRRDMFQVAGAALAATVSLTAVPVTRSAGAAVTEGDRKGVEQTTIRWKETVTLGTPDAPRKTADLYAVDGVLWGTVSEEVRDTPEEIYDYFDYFARLPKLRLSEFTPVSLRVYGDFATEAGTYTFKWQGEDGVPKEKRARFSFTFRSDPESPTSWTIVEHHSSSMPTSPLQLKHVR</sequence>
<dbReference type="OrthoDB" id="201537at2759"/>
<gene>
    <name evidence="2" type="ORF">Esi_0030_0111</name>
</gene>
<dbReference type="Gene3D" id="3.10.450.50">
    <property type="match status" value="1"/>
</dbReference>
<evidence type="ECO:0000313" key="2">
    <source>
        <dbReference type="EMBL" id="CBN74587.1"/>
    </source>
</evidence>
<keyword evidence="3" id="KW-1185">Reference proteome</keyword>
<feature type="domain" description="Calcium/calmodulin-dependent protein kinase II association-domain" evidence="1">
    <location>
        <begin position="97"/>
        <end position="217"/>
    </location>
</feature>
<dbReference type="GO" id="GO:0004683">
    <property type="term" value="F:calcium/calmodulin-dependent protein kinase activity"/>
    <property type="evidence" value="ECO:0007669"/>
    <property type="project" value="InterPro"/>
</dbReference>
<proteinExistence type="predicted"/>
<organism evidence="2 3">
    <name type="scientific">Ectocarpus siliculosus</name>
    <name type="common">Brown alga</name>
    <name type="synonym">Conferva siliculosa</name>
    <dbReference type="NCBI Taxonomy" id="2880"/>
    <lineage>
        <taxon>Eukaryota</taxon>
        <taxon>Sar</taxon>
        <taxon>Stramenopiles</taxon>
        <taxon>Ochrophyta</taxon>
        <taxon>PX clade</taxon>
        <taxon>Phaeophyceae</taxon>
        <taxon>Ectocarpales</taxon>
        <taxon>Ectocarpaceae</taxon>
        <taxon>Ectocarpus</taxon>
    </lineage>
</organism>
<evidence type="ECO:0000313" key="3">
    <source>
        <dbReference type="Proteomes" id="UP000002630"/>
    </source>
</evidence>
<reference evidence="2 3" key="1">
    <citation type="journal article" date="2010" name="Nature">
        <title>The Ectocarpus genome and the independent evolution of multicellularity in brown algae.</title>
        <authorList>
            <person name="Cock J.M."/>
            <person name="Sterck L."/>
            <person name="Rouze P."/>
            <person name="Scornet D."/>
            <person name="Allen A.E."/>
            <person name="Amoutzias G."/>
            <person name="Anthouard V."/>
            <person name="Artiguenave F."/>
            <person name="Aury J.M."/>
            <person name="Badger J.H."/>
            <person name="Beszteri B."/>
            <person name="Billiau K."/>
            <person name="Bonnet E."/>
            <person name="Bothwell J.H."/>
            <person name="Bowler C."/>
            <person name="Boyen C."/>
            <person name="Brownlee C."/>
            <person name="Carrano C.J."/>
            <person name="Charrier B."/>
            <person name="Cho G.Y."/>
            <person name="Coelho S.M."/>
            <person name="Collen J."/>
            <person name="Corre E."/>
            <person name="Da Silva C."/>
            <person name="Delage L."/>
            <person name="Delaroque N."/>
            <person name="Dittami S.M."/>
            <person name="Doulbeau S."/>
            <person name="Elias M."/>
            <person name="Farnham G."/>
            <person name="Gachon C.M."/>
            <person name="Gschloessl B."/>
            <person name="Heesch S."/>
            <person name="Jabbari K."/>
            <person name="Jubin C."/>
            <person name="Kawai H."/>
            <person name="Kimura K."/>
            <person name="Kloareg B."/>
            <person name="Kupper F.C."/>
            <person name="Lang D."/>
            <person name="Le Bail A."/>
            <person name="Leblanc C."/>
            <person name="Lerouge P."/>
            <person name="Lohr M."/>
            <person name="Lopez P.J."/>
            <person name="Martens C."/>
            <person name="Maumus F."/>
            <person name="Michel G."/>
            <person name="Miranda-Saavedra D."/>
            <person name="Morales J."/>
            <person name="Moreau H."/>
            <person name="Motomura T."/>
            <person name="Nagasato C."/>
            <person name="Napoli C.A."/>
            <person name="Nelson D.R."/>
            <person name="Nyvall-Collen P."/>
            <person name="Peters A.F."/>
            <person name="Pommier C."/>
            <person name="Potin P."/>
            <person name="Poulain J."/>
            <person name="Quesneville H."/>
            <person name="Read B."/>
            <person name="Rensing S.A."/>
            <person name="Ritter A."/>
            <person name="Rousvoal S."/>
            <person name="Samanta M."/>
            <person name="Samson G."/>
            <person name="Schroeder D.C."/>
            <person name="Segurens B."/>
            <person name="Strittmatter M."/>
            <person name="Tonon T."/>
            <person name="Tregear J.W."/>
            <person name="Valentin K."/>
            <person name="von Dassow P."/>
            <person name="Yamagishi T."/>
            <person name="Van de Peer Y."/>
            <person name="Wincker P."/>
        </authorList>
    </citation>
    <scope>NUCLEOTIDE SEQUENCE [LARGE SCALE GENOMIC DNA]</scope>
    <source>
        <strain evidence="3">Ec32 / CCAP1310/4</strain>
    </source>
</reference>
<accession>D8LKJ7</accession>
<dbReference type="EMBL" id="FN648487">
    <property type="protein sequence ID" value="CBN74587.1"/>
    <property type="molecule type" value="Genomic_DNA"/>
</dbReference>
<dbReference type="Pfam" id="PF08332">
    <property type="entry name" value="CaMKII_AD"/>
    <property type="match status" value="1"/>
</dbReference>
<dbReference type="eggNOG" id="ENOG502S0Y2">
    <property type="taxonomic scope" value="Eukaryota"/>
</dbReference>